<evidence type="ECO:0000256" key="2">
    <source>
        <dbReference type="SAM" id="Phobius"/>
    </source>
</evidence>
<evidence type="ECO:0000313" key="4">
    <source>
        <dbReference type="WBParaSite" id="PSAMB.scaffold2568size22514.g18331.t1"/>
    </source>
</evidence>
<name>A0A914VWY3_9BILA</name>
<dbReference type="AlphaFoldDB" id="A0A914VWY3"/>
<keyword evidence="2" id="KW-1133">Transmembrane helix</keyword>
<evidence type="ECO:0000256" key="1">
    <source>
        <dbReference type="SAM" id="MobiDB-lite"/>
    </source>
</evidence>
<keyword evidence="2" id="KW-0472">Membrane</keyword>
<dbReference type="Proteomes" id="UP000887566">
    <property type="component" value="Unplaced"/>
</dbReference>
<feature type="region of interest" description="Disordered" evidence="1">
    <location>
        <begin position="106"/>
        <end position="152"/>
    </location>
</feature>
<organism evidence="3 4">
    <name type="scientific">Plectus sambesii</name>
    <dbReference type="NCBI Taxonomy" id="2011161"/>
    <lineage>
        <taxon>Eukaryota</taxon>
        <taxon>Metazoa</taxon>
        <taxon>Ecdysozoa</taxon>
        <taxon>Nematoda</taxon>
        <taxon>Chromadorea</taxon>
        <taxon>Plectida</taxon>
        <taxon>Plectina</taxon>
        <taxon>Plectoidea</taxon>
        <taxon>Plectidae</taxon>
        <taxon>Plectus</taxon>
    </lineage>
</organism>
<reference evidence="4" key="1">
    <citation type="submission" date="2022-11" db="UniProtKB">
        <authorList>
            <consortium name="WormBaseParasite"/>
        </authorList>
    </citation>
    <scope>IDENTIFICATION</scope>
</reference>
<keyword evidence="2" id="KW-0812">Transmembrane</keyword>
<dbReference type="WBParaSite" id="PSAMB.scaffold2568size22514.g18331.t1">
    <property type="protein sequence ID" value="PSAMB.scaffold2568size22514.g18331.t1"/>
    <property type="gene ID" value="PSAMB.scaffold2568size22514.g18331"/>
</dbReference>
<protein>
    <submittedName>
        <fullName evidence="4">Uncharacterized protein</fullName>
    </submittedName>
</protein>
<proteinExistence type="predicted"/>
<accession>A0A914VWY3</accession>
<evidence type="ECO:0000313" key="3">
    <source>
        <dbReference type="Proteomes" id="UP000887566"/>
    </source>
</evidence>
<feature type="compositionally biased region" description="Acidic residues" evidence="1">
    <location>
        <begin position="125"/>
        <end position="143"/>
    </location>
</feature>
<sequence length="203" mass="23156">MVGPDSEGIWYLLYQFYQLVVLVALVGCGFVAYLISTQSPRKQPIEEEQKPVEANVPEEKVAAVVDAPAQVDEPVDAMVRNRSETLLMTKELHEKMAEEFQALHKEREKTKSVKAPKKITPSFEADADDEEEEEEEEEEESEVVEPAPTRRRRIIGEVTVQKVVLPTQSQYSDSQITAAREMIRRNIDRKLTTGDEQQEEPQL</sequence>
<keyword evidence="3" id="KW-1185">Reference proteome</keyword>
<feature type="transmembrane region" description="Helical" evidence="2">
    <location>
        <begin position="12"/>
        <end position="35"/>
    </location>
</feature>